<evidence type="ECO:0000256" key="1">
    <source>
        <dbReference type="ARBA" id="ARBA00001961"/>
    </source>
</evidence>
<dbReference type="Proteomes" id="UP000193498">
    <property type="component" value="Unassembled WGS sequence"/>
</dbReference>
<dbReference type="Gene3D" id="2.60.120.620">
    <property type="entry name" value="q2cbj1_9rhob like domain"/>
    <property type="match status" value="1"/>
</dbReference>
<evidence type="ECO:0000313" key="8">
    <source>
        <dbReference type="Proteomes" id="UP000193498"/>
    </source>
</evidence>
<dbReference type="GO" id="GO:0005783">
    <property type="term" value="C:endoplasmic reticulum"/>
    <property type="evidence" value="ECO:0007669"/>
    <property type="project" value="TreeGrafter"/>
</dbReference>
<comment type="caution">
    <text evidence="7">The sequence shown here is derived from an EMBL/GenBank/DDBJ whole genome shotgun (WGS) entry which is preliminary data.</text>
</comment>
<keyword evidence="8" id="KW-1185">Reference proteome</keyword>
<dbReference type="SUPFAM" id="SSF51197">
    <property type="entry name" value="Clavaminate synthase-like"/>
    <property type="match status" value="1"/>
</dbReference>
<evidence type="ECO:0000259" key="6">
    <source>
        <dbReference type="PROSITE" id="PS51471"/>
    </source>
</evidence>
<organism evidence="7 8">
    <name type="scientific">Basidiobolus meristosporus CBS 931.73</name>
    <dbReference type="NCBI Taxonomy" id="1314790"/>
    <lineage>
        <taxon>Eukaryota</taxon>
        <taxon>Fungi</taxon>
        <taxon>Fungi incertae sedis</taxon>
        <taxon>Zoopagomycota</taxon>
        <taxon>Entomophthoromycotina</taxon>
        <taxon>Basidiobolomycetes</taxon>
        <taxon>Basidiobolales</taxon>
        <taxon>Basidiobolaceae</taxon>
        <taxon>Basidiobolus</taxon>
    </lineage>
</organism>
<dbReference type="PROSITE" id="PS51471">
    <property type="entry name" value="FE2OG_OXY"/>
    <property type="match status" value="1"/>
</dbReference>
<keyword evidence="5" id="KW-0408">Iron</keyword>
<dbReference type="GO" id="GO:0004656">
    <property type="term" value="F:procollagen-proline 4-dioxygenase activity"/>
    <property type="evidence" value="ECO:0007669"/>
    <property type="project" value="TreeGrafter"/>
</dbReference>
<dbReference type="EMBL" id="MCFE01000472">
    <property type="protein sequence ID" value="ORX89146.1"/>
    <property type="molecule type" value="Genomic_DNA"/>
</dbReference>
<protein>
    <recommendedName>
        <fullName evidence="6">Fe2OG dioxygenase domain-containing protein</fullName>
    </recommendedName>
</protein>
<feature type="domain" description="Fe2OG dioxygenase" evidence="6">
    <location>
        <begin position="95"/>
        <end position="193"/>
    </location>
</feature>
<dbReference type="SMART" id="SM00702">
    <property type="entry name" value="P4Hc"/>
    <property type="match status" value="1"/>
</dbReference>
<dbReference type="Pfam" id="PF13640">
    <property type="entry name" value="2OG-FeII_Oxy_3"/>
    <property type="match status" value="1"/>
</dbReference>
<dbReference type="InterPro" id="IPR005123">
    <property type="entry name" value="Oxoglu/Fe-dep_dioxygenase_dom"/>
</dbReference>
<keyword evidence="4" id="KW-0560">Oxidoreductase</keyword>
<name>A0A1Y1XUH9_9FUNG</name>
<accession>A0A1Y1XUH9</accession>
<sequence>MVPIDIVAALELDTCAFFVVLDDIYSKEECDRLIRKSEYHGFNTYQTNKYGGIVNSPHVRNDLNLAIIDGFETFELWSRIKDHVPKYWTDNPVSGLHKNLRFNQYRPGQYFNAHVDSSYVDEQSSGASRITVLLYLNDVAEGGQTRFFSVESMKHIDIIPKPGRVVLFEHGLYHASLAVKQGVKYVLHTDVMYTKPQPLPTPRTLAYSPFTPFTANSSGPTGFD</sequence>
<proteinExistence type="predicted"/>
<dbReference type="PANTHER" id="PTHR10869">
    <property type="entry name" value="PROLYL 4-HYDROXYLASE ALPHA SUBUNIT"/>
    <property type="match status" value="1"/>
</dbReference>
<dbReference type="STRING" id="1314790.A0A1Y1XUH9"/>
<dbReference type="PANTHER" id="PTHR10869:SF241">
    <property type="entry name" value="FE2OG DIOXYGENASE DOMAIN-CONTAINING PROTEIN"/>
    <property type="match status" value="1"/>
</dbReference>
<dbReference type="GO" id="GO:0031418">
    <property type="term" value="F:L-ascorbic acid binding"/>
    <property type="evidence" value="ECO:0007669"/>
    <property type="project" value="InterPro"/>
</dbReference>
<dbReference type="InterPro" id="IPR006620">
    <property type="entry name" value="Pro_4_hyd_alph"/>
</dbReference>
<keyword evidence="2" id="KW-0479">Metal-binding</keyword>
<dbReference type="GO" id="GO:0005506">
    <property type="term" value="F:iron ion binding"/>
    <property type="evidence" value="ECO:0007669"/>
    <property type="project" value="InterPro"/>
</dbReference>
<evidence type="ECO:0000256" key="4">
    <source>
        <dbReference type="ARBA" id="ARBA00023002"/>
    </source>
</evidence>
<evidence type="ECO:0000256" key="3">
    <source>
        <dbReference type="ARBA" id="ARBA00022964"/>
    </source>
</evidence>
<comment type="cofactor">
    <cofactor evidence="1">
        <name>L-ascorbate</name>
        <dbReference type="ChEBI" id="CHEBI:38290"/>
    </cofactor>
</comment>
<gene>
    <name evidence="7" type="ORF">K493DRAFT_306022</name>
</gene>
<evidence type="ECO:0000313" key="7">
    <source>
        <dbReference type="EMBL" id="ORX89146.1"/>
    </source>
</evidence>
<dbReference type="InterPro" id="IPR044862">
    <property type="entry name" value="Pro_4_hyd_alph_FE2OG_OXY"/>
</dbReference>
<dbReference type="AlphaFoldDB" id="A0A1Y1XUH9"/>
<dbReference type="InParanoid" id="A0A1Y1XUH9"/>
<dbReference type="OrthoDB" id="69177at2759"/>
<keyword evidence="3" id="KW-0223">Dioxygenase</keyword>
<evidence type="ECO:0000256" key="5">
    <source>
        <dbReference type="ARBA" id="ARBA00023004"/>
    </source>
</evidence>
<reference evidence="7 8" key="1">
    <citation type="submission" date="2016-07" db="EMBL/GenBank/DDBJ databases">
        <title>Pervasive Adenine N6-methylation of Active Genes in Fungi.</title>
        <authorList>
            <consortium name="DOE Joint Genome Institute"/>
            <person name="Mondo S.J."/>
            <person name="Dannebaum R.O."/>
            <person name="Kuo R.C."/>
            <person name="Labutti K."/>
            <person name="Haridas S."/>
            <person name="Kuo A."/>
            <person name="Salamov A."/>
            <person name="Ahrendt S.R."/>
            <person name="Lipzen A."/>
            <person name="Sullivan W."/>
            <person name="Andreopoulos W.B."/>
            <person name="Clum A."/>
            <person name="Lindquist E."/>
            <person name="Daum C."/>
            <person name="Ramamoorthy G.K."/>
            <person name="Gryganskyi A."/>
            <person name="Culley D."/>
            <person name="Magnuson J.K."/>
            <person name="James T.Y."/>
            <person name="O'Malley M.A."/>
            <person name="Stajich J.E."/>
            <person name="Spatafora J.W."/>
            <person name="Visel A."/>
            <person name="Grigoriev I.V."/>
        </authorList>
    </citation>
    <scope>NUCLEOTIDE SEQUENCE [LARGE SCALE GENOMIC DNA]</scope>
    <source>
        <strain evidence="7 8">CBS 931.73</strain>
    </source>
</reference>
<evidence type="ECO:0000256" key="2">
    <source>
        <dbReference type="ARBA" id="ARBA00022723"/>
    </source>
</evidence>
<dbReference type="InterPro" id="IPR045054">
    <property type="entry name" value="P4HA-like"/>
</dbReference>